<evidence type="ECO:0000256" key="8">
    <source>
        <dbReference type="NCBIfam" id="TIGR00038"/>
    </source>
</evidence>
<comment type="caution">
    <text evidence="12">The sequence shown here is derived from an EMBL/GenBank/DDBJ whole genome shotgun (WGS) entry which is preliminary data.</text>
</comment>
<name>A0A1G1WC49_9BACT</name>
<evidence type="ECO:0000256" key="6">
    <source>
        <dbReference type="ARBA" id="ARBA00022917"/>
    </source>
</evidence>
<dbReference type="UniPathway" id="UPA00345"/>
<dbReference type="Pfam" id="PF01132">
    <property type="entry name" value="EFP"/>
    <property type="match status" value="1"/>
</dbReference>
<keyword evidence="6 7" id="KW-0648">Protein biosynthesis</keyword>
<feature type="domain" description="Translation elongation factor P/YeiP central" evidence="11">
    <location>
        <begin position="67"/>
        <end position="121"/>
    </location>
</feature>
<evidence type="ECO:0000259" key="11">
    <source>
        <dbReference type="SMART" id="SM01185"/>
    </source>
</evidence>
<dbReference type="SUPFAM" id="SSF50104">
    <property type="entry name" value="Translation proteins SH3-like domain"/>
    <property type="match status" value="1"/>
</dbReference>
<reference evidence="12 13" key="1">
    <citation type="journal article" date="2016" name="Nat. Commun.">
        <title>Thousands of microbial genomes shed light on interconnected biogeochemical processes in an aquifer system.</title>
        <authorList>
            <person name="Anantharaman K."/>
            <person name="Brown C.T."/>
            <person name="Hug L.A."/>
            <person name="Sharon I."/>
            <person name="Castelle C.J."/>
            <person name="Probst A.J."/>
            <person name="Thomas B.C."/>
            <person name="Singh A."/>
            <person name="Wilkins M.J."/>
            <person name="Karaoz U."/>
            <person name="Brodie E.L."/>
            <person name="Williams K.H."/>
            <person name="Hubbard S.S."/>
            <person name="Banfield J.F."/>
        </authorList>
    </citation>
    <scope>NUCLEOTIDE SEQUENCE [LARGE SCALE GENOMIC DNA]</scope>
</reference>
<dbReference type="InterPro" id="IPR001059">
    <property type="entry name" value="Transl_elong_P/YeiP_cen"/>
</dbReference>
<dbReference type="InterPro" id="IPR015365">
    <property type="entry name" value="Elong-fact-P_C"/>
</dbReference>
<dbReference type="SMART" id="SM01185">
    <property type="entry name" value="EFP"/>
    <property type="match status" value="1"/>
</dbReference>
<dbReference type="GO" id="GO:0005829">
    <property type="term" value="C:cytosol"/>
    <property type="evidence" value="ECO:0007669"/>
    <property type="project" value="UniProtKB-ARBA"/>
</dbReference>
<dbReference type="HAMAP" id="MF_00141">
    <property type="entry name" value="EF_P"/>
    <property type="match status" value="1"/>
</dbReference>
<dbReference type="Gene3D" id="2.40.50.140">
    <property type="entry name" value="Nucleic acid-binding proteins"/>
    <property type="match status" value="2"/>
</dbReference>
<feature type="domain" description="Elongation factor P C-terminal" evidence="10">
    <location>
        <begin position="129"/>
        <end position="184"/>
    </location>
</feature>
<comment type="subcellular location">
    <subcellularLocation>
        <location evidence="1 7">Cytoplasm</location>
    </subcellularLocation>
</comment>
<dbReference type="GO" id="GO:0003746">
    <property type="term" value="F:translation elongation factor activity"/>
    <property type="evidence" value="ECO:0007669"/>
    <property type="project" value="UniProtKB-UniRule"/>
</dbReference>
<dbReference type="Gene3D" id="2.30.30.30">
    <property type="match status" value="1"/>
</dbReference>
<dbReference type="PANTHER" id="PTHR30053">
    <property type="entry name" value="ELONGATION FACTOR P"/>
    <property type="match status" value="1"/>
</dbReference>
<dbReference type="InterPro" id="IPR020599">
    <property type="entry name" value="Transl_elong_fac_P/YeiP"/>
</dbReference>
<dbReference type="Pfam" id="PF08207">
    <property type="entry name" value="EFP_N"/>
    <property type="match status" value="1"/>
</dbReference>
<comment type="similarity">
    <text evidence="3 7 9">Belongs to the elongation factor P family.</text>
</comment>
<dbReference type="InterPro" id="IPR012340">
    <property type="entry name" value="NA-bd_OB-fold"/>
</dbReference>
<dbReference type="SMART" id="SM00841">
    <property type="entry name" value="Elong-fact-P_C"/>
    <property type="match status" value="1"/>
</dbReference>
<protein>
    <recommendedName>
        <fullName evidence="7 8">Elongation factor P</fullName>
        <shortName evidence="7">EF-P</shortName>
    </recommendedName>
</protein>
<accession>A0A1G1WC49</accession>
<comment type="pathway">
    <text evidence="2 7">Protein biosynthesis; polypeptide chain elongation.</text>
</comment>
<dbReference type="AlphaFoldDB" id="A0A1G1WC49"/>
<evidence type="ECO:0000259" key="10">
    <source>
        <dbReference type="SMART" id="SM00841"/>
    </source>
</evidence>
<dbReference type="InterPro" id="IPR008991">
    <property type="entry name" value="Translation_prot_SH3-like_sf"/>
</dbReference>
<organism evidence="12 13">
    <name type="scientific">Candidatus Woykebacteria bacterium RBG_16_39_9b</name>
    <dbReference type="NCBI Taxonomy" id="1802595"/>
    <lineage>
        <taxon>Bacteria</taxon>
        <taxon>Candidatus Woykeibacteriota</taxon>
    </lineage>
</organism>
<gene>
    <name evidence="7" type="primary">efp</name>
    <name evidence="12" type="ORF">A2134_02125</name>
</gene>
<evidence type="ECO:0000256" key="5">
    <source>
        <dbReference type="ARBA" id="ARBA00022768"/>
    </source>
</evidence>
<dbReference type="InterPro" id="IPR011768">
    <property type="entry name" value="Transl_elongation_fac_P"/>
</dbReference>
<dbReference type="CDD" id="cd05794">
    <property type="entry name" value="S1_EF-P_repeat_2"/>
    <property type="match status" value="1"/>
</dbReference>
<evidence type="ECO:0000256" key="9">
    <source>
        <dbReference type="RuleBase" id="RU004389"/>
    </source>
</evidence>
<dbReference type="FunFam" id="2.40.50.140:FF:000009">
    <property type="entry name" value="Elongation factor P"/>
    <property type="match status" value="1"/>
</dbReference>
<keyword evidence="5 7" id="KW-0251">Elongation factor</keyword>
<proteinExistence type="inferred from homology"/>
<evidence type="ECO:0000313" key="13">
    <source>
        <dbReference type="Proteomes" id="UP000178162"/>
    </source>
</evidence>
<dbReference type="STRING" id="1802595.A2134_02125"/>
<evidence type="ECO:0000256" key="4">
    <source>
        <dbReference type="ARBA" id="ARBA00022490"/>
    </source>
</evidence>
<comment type="function">
    <text evidence="7">Involved in peptide bond synthesis. Stimulates efficient translation and peptide-bond synthesis on native or reconstituted 70S ribosomes in vitro. Probably functions indirectly by altering the affinity of the ribosome for aminoacyl-tRNA, thus increasing their reactivity as acceptors for peptidyl transferase.</text>
</comment>
<dbReference type="InterPro" id="IPR014722">
    <property type="entry name" value="Rib_uL2_dom2"/>
</dbReference>
<dbReference type="EMBL" id="MHCR01000019">
    <property type="protein sequence ID" value="OGY25255.1"/>
    <property type="molecule type" value="Genomic_DNA"/>
</dbReference>
<dbReference type="Proteomes" id="UP000178162">
    <property type="component" value="Unassembled WGS sequence"/>
</dbReference>
<dbReference type="GO" id="GO:0043043">
    <property type="term" value="P:peptide biosynthetic process"/>
    <property type="evidence" value="ECO:0007669"/>
    <property type="project" value="InterPro"/>
</dbReference>
<dbReference type="NCBIfam" id="NF001810">
    <property type="entry name" value="PRK00529.1"/>
    <property type="match status" value="1"/>
</dbReference>
<dbReference type="Pfam" id="PF09285">
    <property type="entry name" value="Elong-fact-P_C"/>
    <property type="match status" value="1"/>
</dbReference>
<dbReference type="SUPFAM" id="SSF50249">
    <property type="entry name" value="Nucleic acid-binding proteins"/>
    <property type="match status" value="2"/>
</dbReference>
<dbReference type="PANTHER" id="PTHR30053:SF12">
    <property type="entry name" value="ELONGATION FACTOR P (EF-P) FAMILY PROTEIN"/>
    <property type="match status" value="1"/>
</dbReference>
<evidence type="ECO:0000256" key="1">
    <source>
        <dbReference type="ARBA" id="ARBA00004496"/>
    </source>
</evidence>
<evidence type="ECO:0000256" key="2">
    <source>
        <dbReference type="ARBA" id="ARBA00004815"/>
    </source>
</evidence>
<evidence type="ECO:0000256" key="3">
    <source>
        <dbReference type="ARBA" id="ARBA00009479"/>
    </source>
</evidence>
<evidence type="ECO:0000256" key="7">
    <source>
        <dbReference type="HAMAP-Rule" id="MF_00141"/>
    </source>
</evidence>
<evidence type="ECO:0000313" key="12">
    <source>
        <dbReference type="EMBL" id="OGY25255.1"/>
    </source>
</evidence>
<keyword evidence="4 7" id="KW-0963">Cytoplasm</keyword>
<dbReference type="FunFam" id="2.30.30.30:FF:000003">
    <property type="entry name" value="Elongation factor P"/>
    <property type="match status" value="1"/>
</dbReference>
<sequence length="186" mass="20799">MINTTELRAGTTFKEGGEIFEVISYQHTKIGRGSANIKIKARNLKTGLQVEKSFTSGSKVEEAETKKKKLQYLYKDNQLAIFMDTSSFEQFPISLSMLGEKEKFLREGEIYEVLTSEDVVLNVELPKLITLGIAETGPGVKGDTVSNVFKDAILENDLKVKVPLFINIGDKVKVDTRSGEYVERVK</sequence>
<dbReference type="NCBIfam" id="TIGR00038">
    <property type="entry name" value="efp"/>
    <property type="match status" value="1"/>
</dbReference>
<dbReference type="PIRSF" id="PIRSF005901">
    <property type="entry name" value="EF-P"/>
    <property type="match status" value="1"/>
</dbReference>
<dbReference type="FunFam" id="2.40.50.140:FF:000004">
    <property type="entry name" value="Elongation factor P"/>
    <property type="match status" value="1"/>
</dbReference>
<dbReference type="InterPro" id="IPR013185">
    <property type="entry name" value="Transl_elong_KOW-like"/>
</dbReference>